<feature type="region of interest" description="Disordered" evidence="1">
    <location>
        <begin position="1"/>
        <end position="25"/>
    </location>
</feature>
<accession>A0A1I7XVS3</accession>
<dbReference type="WBParaSite" id="Hba_21477">
    <property type="protein sequence ID" value="Hba_21477"/>
    <property type="gene ID" value="Hba_21477"/>
</dbReference>
<protein>
    <submittedName>
        <fullName evidence="3">Uncharacterized protein</fullName>
    </submittedName>
</protein>
<feature type="region of interest" description="Disordered" evidence="1">
    <location>
        <begin position="144"/>
        <end position="170"/>
    </location>
</feature>
<evidence type="ECO:0000256" key="1">
    <source>
        <dbReference type="SAM" id="MobiDB-lite"/>
    </source>
</evidence>
<feature type="compositionally biased region" description="Basic and acidic residues" evidence="1">
    <location>
        <begin position="151"/>
        <end position="170"/>
    </location>
</feature>
<proteinExistence type="predicted"/>
<reference evidence="3" key="1">
    <citation type="submission" date="2016-11" db="UniProtKB">
        <authorList>
            <consortium name="WormBaseParasite"/>
        </authorList>
    </citation>
    <scope>IDENTIFICATION</scope>
</reference>
<dbReference type="AlphaFoldDB" id="A0A1I7XVS3"/>
<organism evidence="2 3">
    <name type="scientific">Heterorhabditis bacteriophora</name>
    <name type="common">Entomopathogenic nematode worm</name>
    <dbReference type="NCBI Taxonomy" id="37862"/>
    <lineage>
        <taxon>Eukaryota</taxon>
        <taxon>Metazoa</taxon>
        <taxon>Ecdysozoa</taxon>
        <taxon>Nematoda</taxon>
        <taxon>Chromadorea</taxon>
        <taxon>Rhabditida</taxon>
        <taxon>Rhabditina</taxon>
        <taxon>Rhabditomorpha</taxon>
        <taxon>Strongyloidea</taxon>
        <taxon>Heterorhabditidae</taxon>
        <taxon>Heterorhabditis</taxon>
    </lineage>
</organism>
<sequence>MSSIYDEHEEEPQTTDNSVKKPPPNTVVLMPRRMPQSLHEARVIANSVRVAPGRYRVMSPPYWGNLFFLQLNFRRLLSFCQIGKNDGKLRFCLKKLVKFYGLVQYRVFRVYFPDDDETCEEHSPKKLRVIKRVDLGRYKKFEDTNPSNCSSKEDNQSHSHVLPRTEDGELGKPMLEEHGDYVEEVVDVMDEDWCVCNV</sequence>
<name>A0A1I7XVS3_HETBA</name>
<evidence type="ECO:0000313" key="2">
    <source>
        <dbReference type="Proteomes" id="UP000095283"/>
    </source>
</evidence>
<dbReference type="Proteomes" id="UP000095283">
    <property type="component" value="Unplaced"/>
</dbReference>
<evidence type="ECO:0000313" key="3">
    <source>
        <dbReference type="WBParaSite" id="Hba_21477"/>
    </source>
</evidence>
<keyword evidence="2" id="KW-1185">Reference proteome</keyword>